<comment type="similarity">
    <text evidence="12 13">Belongs to the DnaG primase family.</text>
</comment>
<comment type="cofactor">
    <cofactor evidence="12 13 14">
        <name>Zn(2+)</name>
        <dbReference type="ChEBI" id="CHEBI:29105"/>
    </cofactor>
    <text evidence="12 13 14">Binds 1 zinc ion per monomer.</text>
</comment>
<evidence type="ECO:0000256" key="13">
    <source>
        <dbReference type="PIRNR" id="PIRNR002811"/>
    </source>
</evidence>
<dbReference type="InterPro" id="IPR013264">
    <property type="entry name" value="DNAG_N"/>
</dbReference>
<dbReference type="InterPro" id="IPR034151">
    <property type="entry name" value="TOPRIM_DnaG_bac"/>
</dbReference>
<keyword evidence="11 12" id="KW-0804">Transcription</keyword>
<evidence type="ECO:0000256" key="14">
    <source>
        <dbReference type="PIRSR" id="PIRSR002811-1"/>
    </source>
</evidence>
<name>A0A2S7N380_9BACI</name>
<feature type="coiled-coil region" evidence="15">
    <location>
        <begin position="561"/>
        <end position="590"/>
    </location>
</feature>
<dbReference type="PIRSF" id="PIRSF002811">
    <property type="entry name" value="DnaG"/>
    <property type="match status" value="1"/>
</dbReference>
<dbReference type="InterPro" id="IPR016136">
    <property type="entry name" value="DNA_helicase_N/primase_C"/>
</dbReference>
<protein>
    <recommendedName>
        <fullName evidence="12 13">DNA primase</fullName>
        <ecNumber evidence="12">2.7.7.101</ecNumber>
    </recommendedName>
</protein>
<gene>
    <name evidence="12" type="primary">dnaG</name>
    <name evidence="17" type="ORF">CYL18_00830</name>
</gene>
<dbReference type="Gene3D" id="3.90.580.10">
    <property type="entry name" value="Zinc finger, CHC2-type domain"/>
    <property type="match status" value="1"/>
</dbReference>
<accession>A0A2S7N380</accession>
<dbReference type="GO" id="GO:0005524">
    <property type="term" value="F:ATP binding"/>
    <property type="evidence" value="ECO:0007669"/>
    <property type="project" value="InterPro"/>
</dbReference>
<dbReference type="InterPro" id="IPR006295">
    <property type="entry name" value="DNA_primase_DnaG"/>
</dbReference>
<sequence length="603" mass="69392">MKNQLIPEDTVNEIRSKNDIVDVVGEYVQLKKQGRNYFGLCPFHNENSPSFSVAPDKQIFHCFGCGAGGNVFTFLMDIEGYSFAEAARSLAERVNIPLEINVNESSEGQKQKHALNDMYEAHDLLRKFYHHLLVNTKQGQEALEYLLQRGFTMESIEKFQLGYSLDSWDYVHNFLKKRDFSIERMESAGLLVRRENGENYFDRFRNRIMFPIFDRQGKTIAFSGRALVKGDEPKYLNSPETPLFNKSKVVYNYHLARPFIRKKGAAVLFEGFADCISADRALVHNGIATMGTALTEQHIQLLKRSTDTIIICYDSDAPGIEAANKTADMIRDHGMHVKIALMPNGYDPDDYIKEFGEEKFQTDIIGAAHTYISFKMIYHKRGKNFANEGDKMDYIESVLRETAKIDSEVEREFYLRQIAAEFTLSLESLLNQQSKVGKHKKVAPKQAQAASFQAMPSPRRKGMKPAHLKAEETLLALMLHDREMAYRIQKMLDGMEMNHDDHQAIITYLFAFYEEGHEADASLFLHFLPDANLRKIVTEIEMMDFHHEPSEQELLDYVNQIIKYKQLMVIKEKKAEQLEAEKRLDFIRAAELGKELIALRNSL</sequence>
<dbReference type="Proteomes" id="UP000239663">
    <property type="component" value="Unassembled WGS sequence"/>
</dbReference>
<dbReference type="NCBIfam" id="TIGR01391">
    <property type="entry name" value="dnaG"/>
    <property type="match status" value="1"/>
</dbReference>
<feature type="zinc finger region" description="CHC2-type" evidence="12 14">
    <location>
        <begin position="41"/>
        <end position="65"/>
    </location>
</feature>
<dbReference type="PROSITE" id="PS50880">
    <property type="entry name" value="TOPRIM"/>
    <property type="match status" value="1"/>
</dbReference>
<dbReference type="Pfam" id="PF08275">
    <property type="entry name" value="DNAG_N"/>
    <property type="match status" value="1"/>
</dbReference>
<dbReference type="SMART" id="SM00493">
    <property type="entry name" value="TOPRIM"/>
    <property type="match status" value="1"/>
</dbReference>
<dbReference type="SUPFAM" id="SSF57783">
    <property type="entry name" value="Zinc beta-ribbon"/>
    <property type="match status" value="1"/>
</dbReference>
<evidence type="ECO:0000313" key="18">
    <source>
        <dbReference type="Proteomes" id="UP000239663"/>
    </source>
</evidence>
<comment type="catalytic activity">
    <reaction evidence="12">
        <text>ssDNA + n NTP = ssDNA/pppN(pN)n-1 hybrid + (n-1) diphosphate.</text>
        <dbReference type="EC" id="2.7.7.101"/>
    </reaction>
</comment>
<dbReference type="InterPro" id="IPR050219">
    <property type="entry name" value="DnaG_primase"/>
</dbReference>
<evidence type="ECO:0000256" key="1">
    <source>
        <dbReference type="ARBA" id="ARBA00022478"/>
    </source>
</evidence>
<comment type="domain">
    <text evidence="12">Contains an N-terminal zinc-binding domain, a central core domain that contains the primase activity, and a C-terminal DnaB-binding domain.</text>
</comment>
<dbReference type="GO" id="GO:0005737">
    <property type="term" value="C:cytoplasm"/>
    <property type="evidence" value="ECO:0007669"/>
    <property type="project" value="TreeGrafter"/>
</dbReference>
<dbReference type="GO" id="GO:0003678">
    <property type="term" value="F:DNA helicase activity"/>
    <property type="evidence" value="ECO:0007669"/>
    <property type="project" value="InterPro"/>
</dbReference>
<dbReference type="Gene3D" id="3.90.980.10">
    <property type="entry name" value="DNA primase, catalytic core, N-terminal domain"/>
    <property type="match status" value="1"/>
</dbReference>
<dbReference type="InterPro" id="IPR006171">
    <property type="entry name" value="TOPRIM_dom"/>
</dbReference>
<evidence type="ECO:0000256" key="9">
    <source>
        <dbReference type="ARBA" id="ARBA00022842"/>
    </source>
</evidence>
<evidence type="ECO:0000256" key="12">
    <source>
        <dbReference type="HAMAP-Rule" id="MF_00974"/>
    </source>
</evidence>
<evidence type="ECO:0000256" key="6">
    <source>
        <dbReference type="ARBA" id="ARBA00022723"/>
    </source>
</evidence>
<keyword evidence="10 12" id="KW-0238">DNA-binding</keyword>
<dbReference type="SUPFAM" id="SSF56731">
    <property type="entry name" value="DNA primase core"/>
    <property type="match status" value="1"/>
</dbReference>
<comment type="subunit">
    <text evidence="12">Monomer. Interacts with DnaB.</text>
</comment>
<evidence type="ECO:0000256" key="3">
    <source>
        <dbReference type="ARBA" id="ARBA00022679"/>
    </source>
</evidence>
<evidence type="ECO:0000256" key="4">
    <source>
        <dbReference type="ARBA" id="ARBA00022695"/>
    </source>
</evidence>
<dbReference type="GO" id="GO:0006269">
    <property type="term" value="P:DNA replication, synthesis of primer"/>
    <property type="evidence" value="ECO:0007669"/>
    <property type="project" value="UniProtKB-UniRule"/>
</dbReference>
<keyword evidence="2 12" id="KW-0639">Primosome</keyword>
<keyword evidence="3 12" id="KW-0808">Transferase</keyword>
<dbReference type="PANTHER" id="PTHR30313:SF2">
    <property type="entry name" value="DNA PRIMASE"/>
    <property type="match status" value="1"/>
</dbReference>
<keyword evidence="4 12" id="KW-0548">Nucleotidyltransferase</keyword>
<dbReference type="GO" id="GO:0000428">
    <property type="term" value="C:DNA-directed RNA polymerase complex"/>
    <property type="evidence" value="ECO:0007669"/>
    <property type="project" value="UniProtKB-KW"/>
</dbReference>
<keyword evidence="15" id="KW-0175">Coiled coil</keyword>
<keyword evidence="1 12" id="KW-0240">DNA-directed RNA polymerase</keyword>
<dbReference type="Gene3D" id="3.40.1360.10">
    <property type="match status" value="1"/>
</dbReference>
<dbReference type="GO" id="GO:1990077">
    <property type="term" value="C:primosome complex"/>
    <property type="evidence" value="ECO:0007669"/>
    <property type="project" value="UniProtKB-KW"/>
</dbReference>
<dbReference type="HAMAP" id="MF_00974">
    <property type="entry name" value="DNA_primase_DnaG"/>
    <property type="match status" value="1"/>
</dbReference>
<dbReference type="InterPro" id="IPR019475">
    <property type="entry name" value="DNA_primase_DnaB-bd"/>
</dbReference>
<dbReference type="EMBL" id="PKOZ01000001">
    <property type="protein sequence ID" value="PQD96477.1"/>
    <property type="molecule type" value="Genomic_DNA"/>
</dbReference>
<dbReference type="Gene3D" id="1.10.860.10">
    <property type="entry name" value="DNAb Helicase, Chain A"/>
    <property type="match status" value="1"/>
</dbReference>
<dbReference type="FunFam" id="3.90.980.10:FF:000001">
    <property type="entry name" value="DNA primase"/>
    <property type="match status" value="1"/>
</dbReference>
<keyword evidence="7 12" id="KW-0863">Zinc-finger</keyword>
<evidence type="ECO:0000256" key="8">
    <source>
        <dbReference type="ARBA" id="ARBA00022833"/>
    </source>
</evidence>
<dbReference type="Pfam" id="PF13155">
    <property type="entry name" value="Toprim_2"/>
    <property type="match status" value="1"/>
</dbReference>
<dbReference type="Pfam" id="PF01807">
    <property type="entry name" value="Zn_ribbon_DnaG"/>
    <property type="match status" value="1"/>
</dbReference>
<comment type="caution">
    <text evidence="17">The sequence shown here is derived from an EMBL/GenBank/DDBJ whole genome shotgun (WGS) entry which is preliminary data.</text>
</comment>
<keyword evidence="9" id="KW-0460">Magnesium</keyword>
<organism evidence="17 18">
    <name type="scientific">Pradoshia eiseniae</name>
    <dbReference type="NCBI Taxonomy" id="2064768"/>
    <lineage>
        <taxon>Bacteria</taxon>
        <taxon>Bacillati</taxon>
        <taxon>Bacillota</taxon>
        <taxon>Bacilli</taxon>
        <taxon>Bacillales</taxon>
        <taxon>Bacillaceae</taxon>
        <taxon>Pradoshia</taxon>
    </lineage>
</organism>
<dbReference type="OrthoDB" id="9803773at2"/>
<dbReference type="AlphaFoldDB" id="A0A2S7N380"/>
<keyword evidence="18" id="KW-1185">Reference proteome</keyword>
<dbReference type="InterPro" id="IPR036977">
    <property type="entry name" value="DNA_primase_Znf_CHC2"/>
</dbReference>
<reference evidence="17 18" key="1">
    <citation type="submission" date="2017-12" db="EMBL/GenBank/DDBJ databases">
        <title>Taxonomic description and draft genome of Pradoshia cofamensis Gen. nov., sp. nov., a thermotolerant bacillale isolated from anterior gut of earthworm Eisenia fetida.</title>
        <authorList>
            <person name="Saha T."/>
            <person name="Chakraborty R."/>
        </authorList>
    </citation>
    <scope>NUCLEOTIDE SEQUENCE [LARGE SCALE GENOMIC DNA]</scope>
    <source>
        <strain evidence="17 18">EAG3</strain>
    </source>
</reference>
<keyword evidence="5 12" id="KW-0235">DNA replication</keyword>
<dbReference type="CDD" id="cd03364">
    <property type="entry name" value="TOPRIM_DnaG_primases"/>
    <property type="match status" value="1"/>
</dbReference>
<comment type="function">
    <text evidence="12 13">RNA polymerase that catalyzes the synthesis of short RNA molecules used as primers for DNA polymerase during DNA replication.</text>
</comment>
<evidence type="ECO:0000256" key="10">
    <source>
        <dbReference type="ARBA" id="ARBA00023125"/>
    </source>
</evidence>
<keyword evidence="6 12" id="KW-0479">Metal-binding</keyword>
<evidence type="ECO:0000259" key="16">
    <source>
        <dbReference type="PROSITE" id="PS50880"/>
    </source>
</evidence>
<dbReference type="SUPFAM" id="SSF48024">
    <property type="entry name" value="N-terminal domain of DnaB helicase"/>
    <property type="match status" value="1"/>
</dbReference>
<dbReference type="SMART" id="SM00400">
    <property type="entry name" value="ZnF_CHCC"/>
    <property type="match status" value="1"/>
</dbReference>
<dbReference type="GO" id="GO:0008270">
    <property type="term" value="F:zinc ion binding"/>
    <property type="evidence" value="ECO:0007669"/>
    <property type="project" value="UniProtKB-UniRule"/>
</dbReference>
<evidence type="ECO:0000256" key="5">
    <source>
        <dbReference type="ARBA" id="ARBA00022705"/>
    </source>
</evidence>
<proteinExistence type="inferred from homology"/>
<dbReference type="RefSeq" id="WP_104847575.1">
    <property type="nucleotide sequence ID" value="NZ_PKOZ01000001.1"/>
</dbReference>
<dbReference type="Gene3D" id="6.10.140.360">
    <property type="match status" value="1"/>
</dbReference>
<feature type="domain" description="Toprim" evidence="16">
    <location>
        <begin position="264"/>
        <end position="345"/>
    </location>
</feature>
<evidence type="ECO:0000256" key="7">
    <source>
        <dbReference type="ARBA" id="ARBA00022771"/>
    </source>
</evidence>
<evidence type="ECO:0000256" key="15">
    <source>
        <dbReference type="SAM" id="Coils"/>
    </source>
</evidence>
<dbReference type="InterPro" id="IPR002694">
    <property type="entry name" value="Znf_CHC2"/>
</dbReference>
<keyword evidence="8 12" id="KW-0862">Zinc</keyword>
<evidence type="ECO:0000256" key="11">
    <source>
        <dbReference type="ARBA" id="ARBA00023163"/>
    </source>
</evidence>
<evidence type="ECO:0000256" key="2">
    <source>
        <dbReference type="ARBA" id="ARBA00022515"/>
    </source>
</evidence>
<dbReference type="InterPro" id="IPR036185">
    <property type="entry name" value="DNA_heli_DnaB-like_N_sf"/>
</dbReference>
<dbReference type="InterPro" id="IPR030846">
    <property type="entry name" value="DnaG_bac"/>
</dbReference>
<dbReference type="GO" id="GO:0003677">
    <property type="term" value="F:DNA binding"/>
    <property type="evidence" value="ECO:0007669"/>
    <property type="project" value="UniProtKB-KW"/>
</dbReference>
<evidence type="ECO:0000313" key="17">
    <source>
        <dbReference type="EMBL" id="PQD96477.1"/>
    </source>
</evidence>
<dbReference type="InterPro" id="IPR037068">
    <property type="entry name" value="DNA_primase_core_N_sf"/>
</dbReference>
<dbReference type="EC" id="2.7.7.101" evidence="12"/>
<dbReference type="GO" id="GO:0003899">
    <property type="term" value="F:DNA-directed RNA polymerase activity"/>
    <property type="evidence" value="ECO:0007669"/>
    <property type="project" value="UniProtKB-UniRule"/>
</dbReference>
<dbReference type="FunFam" id="3.90.580.10:FF:000001">
    <property type="entry name" value="DNA primase"/>
    <property type="match status" value="1"/>
</dbReference>
<dbReference type="PANTHER" id="PTHR30313">
    <property type="entry name" value="DNA PRIMASE"/>
    <property type="match status" value="1"/>
</dbReference>
<dbReference type="Pfam" id="PF10410">
    <property type="entry name" value="DnaB_bind"/>
    <property type="match status" value="1"/>
</dbReference>